<dbReference type="CDD" id="cd00371">
    <property type="entry name" value="HMA"/>
    <property type="match status" value="1"/>
</dbReference>
<dbReference type="GO" id="GO:0005507">
    <property type="term" value="F:copper ion binding"/>
    <property type="evidence" value="ECO:0007669"/>
    <property type="project" value="InterPro"/>
</dbReference>
<dbReference type="Pfam" id="PF00403">
    <property type="entry name" value="HMA"/>
    <property type="match status" value="1"/>
</dbReference>
<dbReference type="RefSeq" id="WP_173764385.1">
    <property type="nucleotide sequence ID" value="NZ_CP048836.1"/>
</dbReference>
<name>A0A6C1B4L2_9RHOO</name>
<proteinExistence type="predicted"/>
<evidence type="ECO:0000313" key="4">
    <source>
        <dbReference type="EMBL" id="QID17220.1"/>
    </source>
</evidence>
<dbReference type="InterPro" id="IPR036163">
    <property type="entry name" value="HMA_dom_sf"/>
</dbReference>
<reference evidence="4 5" key="1">
    <citation type="submission" date="2020-02" db="EMBL/GenBank/DDBJ databases">
        <title>Nitrogenibacter mangrovi gen. nov., sp. nov. isolated from mangrove sediment, a denitrifying betaproteobacterium.</title>
        <authorList>
            <person name="Liao H."/>
            <person name="Tian Y."/>
        </authorList>
    </citation>
    <scope>NUCLEOTIDE SEQUENCE [LARGE SCALE GENOMIC DNA]</scope>
    <source>
        <strain evidence="4 5">M9-3-2</strain>
    </source>
</reference>
<dbReference type="InterPro" id="IPR017969">
    <property type="entry name" value="Heavy-metal-associated_CS"/>
</dbReference>
<dbReference type="EMBL" id="CP048836">
    <property type="protein sequence ID" value="QID17220.1"/>
    <property type="molecule type" value="Genomic_DNA"/>
</dbReference>
<organism evidence="4 5">
    <name type="scientific">Nitrogeniibacter mangrovi</name>
    <dbReference type="NCBI Taxonomy" id="2016596"/>
    <lineage>
        <taxon>Bacteria</taxon>
        <taxon>Pseudomonadati</taxon>
        <taxon>Pseudomonadota</taxon>
        <taxon>Betaproteobacteria</taxon>
        <taxon>Rhodocyclales</taxon>
        <taxon>Zoogloeaceae</taxon>
        <taxon>Nitrogeniibacter</taxon>
    </lineage>
</organism>
<dbReference type="Proteomes" id="UP000501991">
    <property type="component" value="Chromosome"/>
</dbReference>
<dbReference type="NCBIfam" id="TIGR00003">
    <property type="entry name" value="copper ion binding protein"/>
    <property type="match status" value="1"/>
</dbReference>
<sequence>METIQFKVEGMSCQGCVKGVTAALSAIDGVAEVKVELEAAQATVQYDPATASVAQLHQAVEEAGFDVA</sequence>
<dbReference type="Gene3D" id="3.30.70.100">
    <property type="match status" value="1"/>
</dbReference>
<dbReference type="AlphaFoldDB" id="A0A6C1B4L2"/>
<keyword evidence="2" id="KW-0186">Copper</keyword>
<evidence type="ECO:0000256" key="1">
    <source>
        <dbReference type="ARBA" id="ARBA00022723"/>
    </source>
</evidence>
<keyword evidence="1" id="KW-0479">Metal-binding</keyword>
<dbReference type="FunFam" id="3.30.70.100:FF:000005">
    <property type="entry name" value="Copper-exporting P-type ATPase A"/>
    <property type="match status" value="1"/>
</dbReference>
<keyword evidence="5" id="KW-1185">Reference proteome</keyword>
<evidence type="ECO:0000259" key="3">
    <source>
        <dbReference type="PROSITE" id="PS50846"/>
    </source>
</evidence>
<evidence type="ECO:0000313" key="5">
    <source>
        <dbReference type="Proteomes" id="UP000501991"/>
    </source>
</evidence>
<dbReference type="SUPFAM" id="SSF55008">
    <property type="entry name" value="HMA, heavy metal-associated domain"/>
    <property type="match status" value="1"/>
</dbReference>
<protein>
    <submittedName>
        <fullName evidence="4">Heavy-metal-associated domain-containing protein</fullName>
    </submittedName>
</protein>
<dbReference type="KEGG" id="azq:G3580_05915"/>
<accession>A0A6C1B4L2</accession>
<dbReference type="PRINTS" id="PR00946">
    <property type="entry name" value="HGSCAVENGER"/>
</dbReference>
<dbReference type="PANTHER" id="PTHR46594:SF4">
    <property type="entry name" value="P-TYPE CATION-TRANSPORTING ATPASE"/>
    <property type="match status" value="1"/>
</dbReference>
<gene>
    <name evidence="4" type="ORF">G3580_05915</name>
</gene>
<dbReference type="InterPro" id="IPR006121">
    <property type="entry name" value="HMA_dom"/>
</dbReference>
<dbReference type="PROSITE" id="PS50846">
    <property type="entry name" value="HMA_2"/>
    <property type="match status" value="1"/>
</dbReference>
<dbReference type="InterPro" id="IPR006122">
    <property type="entry name" value="HMA_Cu_ion-bd"/>
</dbReference>
<feature type="domain" description="HMA" evidence="3">
    <location>
        <begin position="2"/>
        <end position="68"/>
    </location>
</feature>
<dbReference type="InterPro" id="IPR001802">
    <property type="entry name" value="MerP/CopZ"/>
</dbReference>
<evidence type="ECO:0000256" key="2">
    <source>
        <dbReference type="ARBA" id="ARBA00023008"/>
    </source>
</evidence>
<dbReference type="PANTHER" id="PTHR46594">
    <property type="entry name" value="P-TYPE CATION-TRANSPORTING ATPASE"/>
    <property type="match status" value="1"/>
</dbReference>
<dbReference type="PROSITE" id="PS01047">
    <property type="entry name" value="HMA_1"/>
    <property type="match status" value="1"/>
</dbReference>